<protein>
    <submittedName>
        <fullName evidence="1">Uncharacterized protein</fullName>
    </submittedName>
</protein>
<sequence>MSTNEQCITSATQCYLLSQYCENILFVLTEYSYLIFTLCKLSCNGGTPLHINLTKPNVFCVLSLPFKVSMSILL</sequence>
<reference evidence="1" key="2">
    <citation type="submission" date="2015-06" db="UniProtKB">
        <authorList>
            <consortium name="EnsemblProtists"/>
        </authorList>
    </citation>
    <scope>IDENTIFICATION</scope>
    <source>
        <strain evidence="1">Emoy2</strain>
    </source>
</reference>
<dbReference type="Proteomes" id="UP000011713">
    <property type="component" value="Unassembled WGS sequence"/>
</dbReference>
<evidence type="ECO:0000313" key="1">
    <source>
        <dbReference type="EnsemblProtists" id="HpaP814284"/>
    </source>
</evidence>
<accession>M4C5A9</accession>
<reference evidence="2" key="1">
    <citation type="journal article" date="2010" name="Science">
        <title>Signatures of adaptation to obligate biotrophy in the Hyaloperonospora arabidopsidis genome.</title>
        <authorList>
            <person name="Baxter L."/>
            <person name="Tripathy S."/>
            <person name="Ishaque N."/>
            <person name="Boot N."/>
            <person name="Cabral A."/>
            <person name="Kemen E."/>
            <person name="Thines M."/>
            <person name="Ah-Fong A."/>
            <person name="Anderson R."/>
            <person name="Badejoko W."/>
            <person name="Bittner-Eddy P."/>
            <person name="Boore J.L."/>
            <person name="Chibucos M.C."/>
            <person name="Coates M."/>
            <person name="Dehal P."/>
            <person name="Delehaunty K."/>
            <person name="Dong S."/>
            <person name="Downton P."/>
            <person name="Dumas B."/>
            <person name="Fabro G."/>
            <person name="Fronick C."/>
            <person name="Fuerstenberg S.I."/>
            <person name="Fulton L."/>
            <person name="Gaulin E."/>
            <person name="Govers F."/>
            <person name="Hughes L."/>
            <person name="Humphray S."/>
            <person name="Jiang R.H."/>
            <person name="Judelson H."/>
            <person name="Kamoun S."/>
            <person name="Kyung K."/>
            <person name="Meijer H."/>
            <person name="Minx P."/>
            <person name="Morris P."/>
            <person name="Nelson J."/>
            <person name="Phuntumart V."/>
            <person name="Qutob D."/>
            <person name="Rehmany A."/>
            <person name="Rougon-Cardoso A."/>
            <person name="Ryden P."/>
            <person name="Torto-Alalibo T."/>
            <person name="Studholme D."/>
            <person name="Wang Y."/>
            <person name="Win J."/>
            <person name="Wood J."/>
            <person name="Clifton S.W."/>
            <person name="Rogers J."/>
            <person name="Van den Ackerveken G."/>
            <person name="Jones J.D."/>
            <person name="McDowell J.M."/>
            <person name="Beynon J."/>
            <person name="Tyler B.M."/>
        </authorList>
    </citation>
    <scope>NUCLEOTIDE SEQUENCE [LARGE SCALE GENOMIC DNA]</scope>
    <source>
        <strain evidence="2">Emoy2</strain>
    </source>
</reference>
<dbReference type="AlphaFoldDB" id="M4C5A9"/>
<name>M4C5A9_HYAAE</name>
<organism evidence="1 2">
    <name type="scientific">Hyaloperonospora arabidopsidis (strain Emoy2)</name>
    <name type="common">Downy mildew agent</name>
    <name type="synonym">Peronospora arabidopsidis</name>
    <dbReference type="NCBI Taxonomy" id="559515"/>
    <lineage>
        <taxon>Eukaryota</taxon>
        <taxon>Sar</taxon>
        <taxon>Stramenopiles</taxon>
        <taxon>Oomycota</taxon>
        <taxon>Peronosporomycetes</taxon>
        <taxon>Peronosporales</taxon>
        <taxon>Peronosporaceae</taxon>
        <taxon>Hyaloperonospora</taxon>
    </lineage>
</organism>
<dbReference type="EMBL" id="JH598328">
    <property type="status" value="NOT_ANNOTATED_CDS"/>
    <property type="molecule type" value="Genomic_DNA"/>
</dbReference>
<dbReference type="InParanoid" id="M4C5A9"/>
<evidence type="ECO:0000313" key="2">
    <source>
        <dbReference type="Proteomes" id="UP000011713"/>
    </source>
</evidence>
<proteinExistence type="predicted"/>
<dbReference type="VEuPathDB" id="FungiDB:HpaG814284"/>
<keyword evidence="2" id="KW-1185">Reference proteome</keyword>
<dbReference type="EnsemblProtists" id="HpaT814284">
    <property type="protein sequence ID" value="HpaP814284"/>
    <property type="gene ID" value="HpaG814284"/>
</dbReference>
<dbReference type="HOGENOM" id="CLU_2693074_0_0_1"/>